<accession>A0A1I2IRS7</accession>
<evidence type="ECO:0000313" key="1">
    <source>
        <dbReference type="EMBL" id="SFF44348.1"/>
    </source>
</evidence>
<gene>
    <name evidence="1" type="ORF">SAMN03003324_03910</name>
</gene>
<reference evidence="1 2" key="1">
    <citation type="submission" date="2016-10" db="EMBL/GenBank/DDBJ databases">
        <authorList>
            <person name="de Groot N.N."/>
        </authorList>
    </citation>
    <scope>NUCLEOTIDE SEQUENCE [LARGE SCALE GENOMIC DNA]</scope>
    <source>
        <strain evidence="1 2">ATCC 51969</strain>
    </source>
</reference>
<sequence>MEVYTLVYVYAYVDKILLASHSNTHKRVFEILSCRPIFD</sequence>
<name>A0A1I2IRS7_9SPHI</name>
<dbReference type="EMBL" id="FONS01000014">
    <property type="protein sequence ID" value="SFF44348.1"/>
    <property type="molecule type" value="Genomic_DNA"/>
</dbReference>
<protein>
    <submittedName>
        <fullName evidence="1">Uncharacterized protein</fullName>
    </submittedName>
</protein>
<dbReference type="AlphaFoldDB" id="A0A1I2IRS7"/>
<proteinExistence type="predicted"/>
<organism evidence="1 2">
    <name type="scientific">Pedobacter antarcticus</name>
    <dbReference type="NCBI Taxonomy" id="34086"/>
    <lineage>
        <taxon>Bacteria</taxon>
        <taxon>Pseudomonadati</taxon>
        <taxon>Bacteroidota</taxon>
        <taxon>Sphingobacteriia</taxon>
        <taxon>Sphingobacteriales</taxon>
        <taxon>Sphingobacteriaceae</taxon>
        <taxon>Pedobacter</taxon>
    </lineage>
</organism>
<dbReference type="Proteomes" id="UP000183129">
    <property type="component" value="Unassembled WGS sequence"/>
</dbReference>
<evidence type="ECO:0000313" key="2">
    <source>
        <dbReference type="Proteomes" id="UP000183129"/>
    </source>
</evidence>